<protein>
    <submittedName>
        <fullName evidence="9">Putative encoded peptide</fullName>
    </submittedName>
</protein>
<dbReference type="PANTHER" id="PTHR33348:SF44">
    <property type="entry name" value="PRECURSOR OF CEP6"/>
    <property type="match status" value="1"/>
</dbReference>
<dbReference type="Gramene" id="rna48666">
    <property type="protein sequence ID" value="RHN42249.1"/>
    <property type="gene ID" value="gene48666"/>
</dbReference>
<dbReference type="GO" id="GO:0048364">
    <property type="term" value="P:root development"/>
    <property type="evidence" value="ECO:0007669"/>
    <property type="project" value="InterPro"/>
</dbReference>
<evidence type="ECO:0000256" key="2">
    <source>
        <dbReference type="ARBA" id="ARBA00008963"/>
    </source>
</evidence>
<dbReference type="InterPro" id="IPR033250">
    <property type="entry name" value="CEP"/>
</dbReference>
<evidence type="ECO:0000313" key="10">
    <source>
        <dbReference type="Proteomes" id="UP000265566"/>
    </source>
</evidence>
<dbReference type="Proteomes" id="UP000265566">
    <property type="component" value="Chromosome 8"/>
</dbReference>
<evidence type="ECO:0000256" key="4">
    <source>
        <dbReference type="ARBA" id="ARBA00022525"/>
    </source>
</evidence>
<dbReference type="GO" id="GO:1902025">
    <property type="term" value="P:nitrate import"/>
    <property type="evidence" value="ECO:0007669"/>
    <property type="project" value="UniProtKB-ARBA"/>
</dbReference>
<dbReference type="GO" id="GO:0048046">
    <property type="term" value="C:apoplast"/>
    <property type="evidence" value="ECO:0007669"/>
    <property type="project" value="UniProtKB-SubCell"/>
</dbReference>
<dbReference type="GO" id="GO:0005179">
    <property type="term" value="F:hormone activity"/>
    <property type="evidence" value="ECO:0007669"/>
    <property type="project" value="UniProtKB-KW"/>
</dbReference>
<comment type="caution">
    <text evidence="9">The sequence shown here is derived from an EMBL/GenBank/DDBJ whole genome shotgun (WGS) entry which is preliminary data.</text>
</comment>
<dbReference type="PANTHER" id="PTHR33348">
    <property type="entry name" value="PRECURSOR OF CEP5"/>
    <property type="match status" value="1"/>
</dbReference>
<feature type="region of interest" description="Disordered" evidence="8">
    <location>
        <begin position="96"/>
        <end position="124"/>
    </location>
</feature>
<keyword evidence="5" id="KW-0372">Hormone</keyword>
<dbReference type="GO" id="GO:0006995">
    <property type="term" value="P:cellular response to nitrogen starvation"/>
    <property type="evidence" value="ECO:0007669"/>
    <property type="project" value="UniProtKB-ARBA"/>
</dbReference>
<evidence type="ECO:0000256" key="8">
    <source>
        <dbReference type="SAM" id="MobiDB-lite"/>
    </source>
</evidence>
<organism evidence="9 10">
    <name type="scientific">Medicago truncatula</name>
    <name type="common">Barrel medic</name>
    <name type="synonym">Medicago tribuloides</name>
    <dbReference type="NCBI Taxonomy" id="3880"/>
    <lineage>
        <taxon>Eukaryota</taxon>
        <taxon>Viridiplantae</taxon>
        <taxon>Streptophyta</taxon>
        <taxon>Embryophyta</taxon>
        <taxon>Tracheophyta</taxon>
        <taxon>Spermatophyta</taxon>
        <taxon>Magnoliopsida</taxon>
        <taxon>eudicotyledons</taxon>
        <taxon>Gunneridae</taxon>
        <taxon>Pentapetalae</taxon>
        <taxon>rosids</taxon>
        <taxon>fabids</taxon>
        <taxon>Fabales</taxon>
        <taxon>Fabaceae</taxon>
        <taxon>Papilionoideae</taxon>
        <taxon>50 kb inversion clade</taxon>
        <taxon>NPAAA clade</taxon>
        <taxon>Hologalegina</taxon>
        <taxon>IRL clade</taxon>
        <taxon>Trifolieae</taxon>
        <taxon>Medicago</taxon>
    </lineage>
</organism>
<keyword evidence="3" id="KW-0052">Apoplast</keyword>
<dbReference type="AlphaFoldDB" id="A0A396GM77"/>
<evidence type="ECO:0000256" key="1">
    <source>
        <dbReference type="ARBA" id="ARBA00004271"/>
    </source>
</evidence>
<dbReference type="OMA" id="AYTNAFR"/>
<accession>A0A396GM77</accession>
<evidence type="ECO:0000256" key="3">
    <source>
        <dbReference type="ARBA" id="ARBA00022523"/>
    </source>
</evidence>
<evidence type="ECO:0000256" key="6">
    <source>
        <dbReference type="ARBA" id="ARBA00022729"/>
    </source>
</evidence>
<sequence length="124" mass="13599">MGLFQVTTKYLIVILALSIVYNSFQITQARPIKPLNQQSSLNTQDSGAIHTNSFRPTTPGSSPGVGHRNFVVGDKNTRTMVVVQSPDVEVFVTNKRSDDGFKPTNPSHSPGVGHGYHTKIRHLN</sequence>
<feature type="region of interest" description="Disordered" evidence="8">
    <location>
        <begin position="37"/>
        <end position="67"/>
    </location>
</feature>
<proteinExistence type="inferred from homology"/>
<evidence type="ECO:0000313" key="9">
    <source>
        <dbReference type="EMBL" id="RHN42249.1"/>
    </source>
</evidence>
<gene>
    <name evidence="9" type="ORF">MtrunA17_Chr8g0374811</name>
</gene>
<keyword evidence="6" id="KW-0732">Signal</keyword>
<evidence type="ECO:0000256" key="5">
    <source>
        <dbReference type="ARBA" id="ARBA00022702"/>
    </source>
</evidence>
<comment type="similarity">
    <text evidence="2">Belongs to the C-terminally encoded plant signaling peptide (CEP) family.</text>
</comment>
<name>A0A396GM77_MEDTR</name>
<feature type="compositionally biased region" description="Polar residues" evidence="8">
    <location>
        <begin position="37"/>
        <end position="61"/>
    </location>
</feature>
<comment type="subcellular location">
    <subcellularLocation>
        <location evidence="1">Secreted</location>
        <location evidence="1">Extracellular space</location>
        <location evidence="1">Apoplast</location>
    </subcellularLocation>
</comment>
<reference evidence="10" key="1">
    <citation type="journal article" date="2018" name="Nat. Plants">
        <title>Whole-genome landscape of Medicago truncatula symbiotic genes.</title>
        <authorList>
            <person name="Pecrix Y."/>
            <person name="Staton S.E."/>
            <person name="Sallet E."/>
            <person name="Lelandais-Briere C."/>
            <person name="Moreau S."/>
            <person name="Carrere S."/>
            <person name="Blein T."/>
            <person name="Jardinaud M.F."/>
            <person name="Latrasse D."/>
            <person name="Zouine M."/>
            <person name="Zahm M."/>
            <person name="Kreplak J."/>
            <person name="Mayjonade B."/>
            <person name="Satge C."/>
            <person name="Perez M."/>
            <person name="Cauet S."/>
            <person name="Marande W."/>
            <person name="Chantry-Darmon C."/>
            <person name="Lopez-Roques C."/>
            <person name="Bouchez O."/>
            <person name="Berard A."/>
            <person name="Debelle F."/>
            <person name="Munos S."/>
            <person name="Bendahmane A."/>
            <person name="Berges H."/>
            <person name="Niebel A."/>
            <person name="Buitink J."/>
            <person name="Frugier F."/>
            <person name="Benhamed M."/>
            <person name="Crespi M."/>
            <person name="Gouzy J."/>
            <person name="Gamas P."/>
        </authorList>
    </citation>
    <scope>NUCLEOTIDE SEQUENCE [LARGE SCALE GENOMIC DNA]</scope>
    <source>
        <strain evidence="10">cv. Jemalong A17</strain>
    </source>
</reference>
<keyword evidence="4" id="KW-0964">Secreted</keyword>
<dbReference type="EMBL" id="PSQE01000008">
    <property type="protein sequence ID" value="RHN42249.1"/>
    <property type="molecule type" value="Genomic_DNA"/>
</dbReference>
<evidence type="ECO:0000256" key="7">
    <source>
        <dbReference type="ARBA" id="ARBA00023278"/>
    </source>
</evidence>
<dbReference type="OrthoDB" id="1675975at2759"/>
<keyword evidence="7" id="KW-0379">Hydroxylation</keyword>